<dbReference type="Gene3D" id="3.40.50.720">
    <property type="entry name" value="NAD(P)-binding Rossmann-like Domain"/>
    <property type="match status" value="1"/>
</dbReference>
<dbReference type="CDD" id="cd05325">
    <property type="entry name" value="carb_red_sniffer_like_SDR_c"/>
    <property type="match status" value="1"/>
</dbReference>
<keyword evidence="5" id="KW-1185">Reference proteome</keyword>
<name>A0A5N6ZEZ2_9EURO</name>
<comment type="similarity">
    <text evidence="1">Belongs to the short-chain dehydrogenases/reductases (SDR) family.</text>
</comment>
<dbReference type="PRINTS" id="PR00081">
    <property type="entry name" value="GDHRDH"/>
</dbReference>
<dbReference type="EMBL" id="ML739041">
    <property type="protein sequence ID" value="KAE8356237.1"/>
    <property type="molecule type" value="Genomic_DNA"/>
</dbReference>
<gene>
    <name evidence="4" type="ORF">BDV28DRAFT_127624</name>
</gene>
<dbReference type="PROSITE" id="PS00061">
    <property type="entry name" value="ADH_SHORT"/>
    <property type="match status" value="1"/>
</dbReference>
<evidence type="ECO:0000256" key="3">
    <source>
        <dbReference type="ARBA" id="ARBA00023002"/>
    </source>
</evidence>
<keyword evidence="2" id="KW-0521">NADP</keyword>
<dbReference type="PANTHER" id="PTHR43544:SF7">
    <property type="entry name" value="NADB-LER2"/>
    <property type="match status" value="1"/>
</dbReference>
<dbReference type="GO" id="GO:0044550">
    <property type="term" value="P:secondary metabolite biosynthetic process"/>
    <property type="evidence" value="ECO:0007669"/>
    <property type="project" value="UniProtKB-ARBA"/>
</dbReference>
<evidence type="ECO:0000256" key="2">
    <source>
        <dbReference type="ARBA" id="ARBA00022857"/>
    </source>
</evidence>
<dbReference type="Pfam" id="PF00106">
    <property type="entry name" value="adh_short"/>
    <property type="match status" value="1"/>
</dbReference>
<dbReference type="InterPro" id="IPR002347">
    <property type="entry name" value="SDR_fam"/>
</dbReference>
<dbReference type="PANTHER" id="PTHR43544">
    <property type="entry name" value="SHORT-CHAIN DEHYDROGENASE/REDUCTASE"/>
    <property type="match status" value="1"/>
</dbReference>
<dbReference type="InterPro" id="IPR036291">
    <property type="entry name" value="NAD(P)-bd_dom_sf"/>
</dbReference>
<dbReference type="SUPFAM" id="SSF51735">
    <property type="entry name" value="NAD(P)-binding Rossmann-fold domains"/>
    <property type="match status" value="1"/>
</dbReference>
<dbReference type="GO" id="GO:0005737">
    <property type="term" value="C:cytoplasm"/>
    <property type="evidence" value="ECO:0007669"/>
    <property type="project" value="TreeGrafter"/>
</dbReference>
<reference evidence="5" key="1">
    <citation type="submission" date="2019-04" db="EMBL/GenBank/DDBJ databases">
        <title>Friends and foes A comparative genomics studyof 23 Aspergillus species from section Flavi.</title>
        <authorList>
            <consortium name="DOE Joint Genome Institute"/>
            <person name="Kjaerbolling I."/>
            <person name="Vesth T."/>
            <person name="Frisvad J.C."/>
            <person name="Nybo J.L."/>
            <person name="Theobald S."/>
            <person name="Kildgaard S."/>
            <person name="Isbrandt T."/>
            <person name="Kuo A."/>
            <person name="Sato A."/>
            <person name="Lyhne E.K."/>
            <person name="Kogle M.E."/>
            <person name="Wiebenga A."/>
            <person name="Kun R.S."/>
            <person name="Lubbers R.J."/>
            <person name="Makela M.R."/>
            <person name="Barry K."/>
            <person name="Chovatia M."/>
            <person name="Clum A."/>
            <person name="Daum C."/>
            <person name="Haridas S."/>
            <person name="He G."/>
            <person name="LaButti K."/>
            <person name="Lipzen A."/>
            <person name="Mondo S."/>
            <person name="Riley R."/>
            <person name="Salamov A."/>
            <person name="Simmons B.A."/>
            <person name="Magnuson J.K."/>
            <person name="Henrissat B."/>
            <person name="Mortensen U.H."/>
            <person name="Larsen T.O."/>
            <person name="Devries R.P."/>
            <person name="Grigoriev I.V."/>
            <person name="Machida M."/>
            <person name="Baker S.E."/>
            <person name="Andersen M.R."/>
        </authorList>
    </citation>
    <scope>NUCLEOTIDE SEQUENCE [LARGE SCALE GENOMIC DNA]</scope>
    <source>
        <strain evidence="5">CBS 553.77</strain>
    </source>
</reference>
<dbReference type="Proteomes" id="UP000327118">
    <property type="component" value="Unassembled WGS sequence"/>
</dbReference>
<accession>A0A5N6ZEZ2</accession>
<dbReference type="InterPro" id="IPR020904">
    <property type="entry name" value="Sc_DH/Rdtase_CS"/>
</dbReference>
<evidence type="ECO:0000313" key="4">
    <source>
        <dbReference type="EMBL" id="KAE8356237.1"/>
    </source>
</evidence>
<keyword evidence="3" id="KW-0560">Oxidoreductase</keyword>
<protein>
    <submittedName>
        <fullName evidence="4">NAD(P)-binding protein</fullName>
    </submittedName>
</protein>
<organism evidence="4 5">
    <name type="scientific">Aspergillus coremiiformis</name>
    <dbReference type="NCBI Taxonomy" id="138285"/>
    <lineage>
        <taxon>Eukaryota</taxon>
        <taxon>Fungi</taxon>
        <taxon>Dikarya</taxon>
        <taxon>Ascomycota</taxon>
        <taxon>Pezizomycotina</taxon>
        <taxon>Eurotiomycetes</taxon>
        <taxon>Eurotiomycetidae</taxon>
        <taxon>Eurotiales</taxon>
        <taxon>Aspergillaceae</taxon>
        <taxon>Aspergillus</taxon>
        <taxon>Aspergillus subgen. Circumdati</taxon>
    </lineage>
</organism>
<dbReference type="AlphaFoldDB" id="A0A5N6ZEZ2"/>
<dbReference type="GO" id="GO:0016491">
    <property type="term" value="F:oxidoreductase activity"/>
    <property type="evidence" value="ECO:0007669"/>
    <property type="project" value="UniProtKB-KW"/>
</dbReference>
<evidence type="ECO:0000256" key="1">
    <source>
        <dbReference type="ARBA" id="ARBA00006484"/>
    </source>
</evidence>
<dbReference type="OrthoDB" id="9876299at2759"/>
<dbReference type="InterPro" id="IPR051468">
    <property type="entry name" value="Fungal_SecMetab_SDRs"/>
</dbReference>
<proteinExistence type="inferred from homology"/>
<evidence type="ECO:0000313" key="5">
    <source>
        <dbReference type="Proteomes" id="UP000327118"/>
    </source>
</evidence>
<sequence length="247" mass="26238">MPRKTCLVTGANRGLGRGLVQALLLSPNTTVIATVRDPSSPSSTSLEASPKGKGSKLIVEKIDARSRTDAVEAVQRLRAHAGIKTLDIVIANSGISSRHGPTHEIPVSEVADHFEVNALGPLLLYQATKPLLEAAESPVFVAISSVVASITNVGDFQLPNTAYATSKAALNFIMRKIHYENSRLIALTLHPGWVQSDMGNAAAARAGLTEAPVTIEASVKGILCQIEQARRTEHGQFLSYDGAEIGW</sequence>